<dbReference type="Proteomes" id="UP001296706">
    <property type="component" value="Unassembled WGS sequence"/>
</dbReference>
<dbReference type="PRINTS" id="PR00038">
    <property type="entry name" value="HTHLUXR"/>
</dbReference>
<organism evidence="4 5">
    <name type="scientific">Pseudonocardia xinjiangensis</name>
    <dbReference type="NCBI Taxonomy" id="75289"/>
    <lineage>
        <taxon>Bacteria</taxon>
        <taxon>Bacillati</taxon>
        <taxon>Actinomycetota</taxon>
        <taxon>Actinomycetes</taxon>
        <taxon>Pseudonocardiales</taxon>
        <taxon>Pseudonocardiaceae</taxon>
        <taxon>Pseudonocardia</taxon>
    </lineage>
</organism>
<dbReference type="SUPFAM" id="SSF52540">
    <property type="entry name" value="P-loop containing nucleoside triphosphate hydrolases"/>
    <property type="match status" value="1"/>
</dbReference>
<accession>A0ABX1R8D4</accession>
<dbReference type="PROSITE" id="PS50043">
    <property type="entry name" value="HTH_LUXR_2"/>
    <property type="match status" value="1"/>
</dbReference>
<evidence type="ECO:0000313" key="5">
    <source>
        <dbReference type="Proteomes" id="UP001296706"/>
    </source>
</evidence>
<dbReference type="InterPro" id="IPR000792">
    <property type="entry name" value="Tscrpt_reg_LuxR_C"/>
</dbReference>
<dbReference type="EMBL" id="JAAXKY010000004">
    <property type="protein sequence ID" value="NMH76056.1"/>
    <property type="molecule type" value="Genomic_DNA"/>
</dbReference>
<feature type="domain" description="HTH luxR-type" evidence="3">
    <location>
        <begin position="877"/>
        <end position="942"/>
    </location>
</feature>
<dbReference type="CDD" id="cd06170">
    <property type="entry name" value="LuxR_C_like"/>
    <property type="match status" value="1"/>
</dbReference>
<dbReference type="Pfam" id="PF00196">
    <property type="entry name" value="GerE"/>
    <property type="match status" value="1"/>
</dbReference>
<dbReference type="PANTHER" id="PTHR16305">
    <property type="entry name" value="TESTICULAR SOLUBLE ADENYLYL CYCLASE"/>
    <property type="match status" value="1"/>
</dbReference>
<comment type="caution">
    <text evidence="4">The sequence shown here is derived from an EMBL/GenBank/DDBJ whole genome shotgun (WGS) entry which is preliminary data.</text>
</comment>
<protein>
    <submittedName>
        <fullName evidence="4">AAA family ATPase</fullName>
    </submittedName>
</protein>
<dbReference type="PANTHER" id="PTHR16305:SF35">
    <property type="entry name" value="TRANSCRIPTIONAL ACTIVATOR DOMAIN"/>
    <property type="match status" value="1"/>
</dbReference>
<keyword evidence="5" id="KW-1185">Reference proteome</keyword>
<keyword evidence="2" id="KW-0067">ATP-binding</keyword>
<proteinExistence type="predicted"/>
<dbReference type="SMART" id="SM00421">
    <property type="entry name" value="HTH_LUXR"/>
    <property type="match status" value="1"/>
</dbReference>
<dbReference type="InterPro" id="IPR027417">
    <property type="entry name" value="P-loop_NTPase"/>
</dbReference>
<gene>
    <name evidence="4" type="ORF">HF577_02885</name>
</gene>
<reference evidence="4 5" key="1">
    <citation type="submission" date="2020-04" db="EMBL/GenBank/DDBJ databases">
        <authorList>
            <person name="Klaysubun C."/>
            <person name="Duangmal K."/>
            <person name="Lipun K."/>
        </authorList>
    </citation>
    <scope>NUCLEOTIDE SEQUENCE [LARGE SCALE GENOMIC DNA]</scope>
    <source>
        <strain evidence="4 5">JCM 11839</strain>
    </source>
</reference>
<dbReference type="Pfam" id="PF13191">
    <property type="entry name" value="AAA_16"/>
    <property type="match status" value="1"/>
</dbReference>
<name>A0ABX1R8D4_9PSEU</name>
<evidence type="ECO:0000259" key="3">
    <source>
        <dbReference type="PROSITE" id="PS50043"/>
    </source>
</evidence>
<dbReference type="Gene3D" id="1.10.10.10">
    <property type="entry name" value="Winged helix-like DNA-binding domain superfamily/Winged helix DNA-binding domain"/>
    <property type="match status" value="1"/>
</dbReference>
<dbReference type="SUPFAM" id="SSF48452">
    <property type="entry name" value="TPR-like"/>
    <property type="match status" value="1"/>
</dbReference>
<evidence type="ECO:0000313" key="4">
    <source>
        <dbReference type="EMBL" id="NMH76056.1"/>
    </source>
</evidence>
<sequence>MRSICPELLATGVGSAIFWRLYVLSDPDSGRRGIAAALVGRDDDVERVRSFLDAAALRGDALLLVGEAGVGKSVLMDAAVEAASEMGTLVLRAGGAEFEADVSFSGLNQVLLPLLGEFPRLPEAHRVALSVALGMGEGLPSDRLVVSSATLGLLRTVAADRSVLVAVDDVHWMDRASAAVLAFVARRLAGSRVGFLASSRTGMESFFEGVGLPEHELQPLDDDAALALVAVRFPALGTKLRRRVLTEARGNPLALLELPVALTGPQRPALSALPLVLPLSRRLQALFISRISELPAASRQLLLLGALDGSADLRVLKAATTEPGDSDPLAPAEHAQLLQVEESTGRLTFRHPLTRSAVVELSTADQRRQAHLTLAQMAQRPEHRAWHLGEATIEPDERVAGLLDDAADRILGRGDPAGAVAALTRAAHLSPLRSDRSRRLAEAAFIALETGDMEGASQLLGDARRADPAHGGGSLYAAATAAYLLSNGDNDIETAHRLLTRAIETRTDPDSGALIEAIWTLGLLCWFGGDAAMWEPFHAAVAELGPRVPPDLALTNAAYVDPVRTAAPVLPKLTAAISGLRNEVDPVRILRISYGAVYLDRLGGCRDALWRVVSRSSDGGSVPLAVAALVHLCLDDFFTGRWDEIGQLSAEGLETGEQHGYWHYAWQYHYYLALVAAARGDQEACRARVDELLRWATPRGAKGVEHYARHAQGLAALARGDYEEAYRHAVAISPAGEFASHVPVALRVMMDLVEAAVRTDRRAEAAAHVAAMRDAEIAELSPRLALLVAGSEALAAAEDGAAALFEQALAVPGVERWPFDVARVRLAFGEHLRRARAPVRARAQLTAAMETFERLGARPWAERASNELRATGSGTTHSAGPGVLTPQEREIAVLAAAGLSNKEIGQQLFLSHRTVGAHLYRAFPKLGISSRAALRDALAALPAGSPETE</sequence>
<dbReference type="PROSITE" id="PS00622">
    <property type="entry name" value="HTH_LUXR_1"/>
    <property type="match status" value="1"/>
</dbReference>
<dbReference type="InterPro" id="IPR011990">
    <property type="entry name" value="TPR-like_helical_dom_sf"/>
</dbReference>
<dbReference type="Gene3D" id="1.25.40.10">
    <property type="entry name" value="Tetratricopeptide repeat domain"/>
    <property type="match status" value="1"/>
</dbReference>
<dbReference type="InterPro" id="IPR016032">
    <property type="entry name" value="Sig_transdc_resp-reg_C-effctor"/>
</dbReference>
<evidence type="ECO:0000256" key="2">
    <source>
        <dbReference type="ARBA" id="ARBA00022840"/>
    </source>
</evidence>
<dbReference type="SUPFAM" id="SSF46894">
    <property type="entry name" value="C-terminal effector domain of the bipartite response regulators"/>
    <property type="match status" value="1"/>
</dbReference>
<dbReference type="InterPro" id="IPR036388">
    <property type="entry name" value="WH-like_DNA-bd_sf"/>
</dbReference>
<keyword evidence="1" id="KW-0547">Nucleotide-binding</keyword>
<evidence type="ECO:0000256" key="1">
    <source>
        <dbReference type="ARBA" id="ARBA00022741"/>
    </source>
</evidence>
<dbReference type="InterPro" id="IPR041664">
    <property type="entry name" value="AAA_16"/>
</dbReference>